<evidence type="ECO:0000256" key="4">
    <source>
        <dbReference type="ARBA" id="ARBA00022801"/>
    </source>
</evidence>
<dbReference type="EMBL" id="PVTQ01000004">
    <property type="protein sequence ID" value="PRY91130.1"/>
    <property type="molecule type" value="Genomic_DNA"/>
</dbReference>
<dbReference type="Pfam" id="PF03320">
    <property type="entry name" value="FBPase_glpX"/>
    <property type="match status" value="1"/>
</dbReference>
<sequence length="321" mass="34149">MSEPTEFDDRALSLALSRVTEQAAIAAADYIGRGDERAADTAAVDAMHRELSRLDIQGTIVVGEGAEGDAPKLYQGEVVGALSCPEVDIAADALEGVTLTAKDSRNAMSVICIAPRGSLMQVPEVYMDKLAIGPGYPAGTVSLDMSPAERVQALAAAKGCAPRDIVVSMLERPRHMPMLDELRQTGASVRLLSDGDVAGVLNVAEPDLTGIDMFMGAGGALEGVLAAAALKCLDGQFYGRLLARNDDERVRAASAGFRDLSRIYSRDDLVSDHVIFAATGVTGNAMIHGIRRSPTHITTETLLMRTRTGSVRRMSYRFPRS</sequence>
<evidence type="ECO:0000256" key="6">
    <source>
        <dbReference type="ARBA" id="ARBA00023277"/>
    </source>
</evidence>
<dbReference type="GO" id="GO:0046872">
    <property type="term" value="F:metal ion binding"/>
    <property type="evidence" value="ECO:0007669"/>
    <property type="project" value="UniProtKB-KW"/>
</dbReference>
<comment type="cofactor">
    <cofactor evidence="8">
        <name>Mn(2+)</name>
        <dbReference type="ChEBI" id="CHEBI:29035"/>
    </cofactor>
</comment>
<feature type="binding site" evidence="8">
    <location>
        <position position="92"/>
    </location>
    <ligand>
        <name>Mn(2+)</name>
        <dbReference type="ChEBI" id="CHEBI:29035"/>
        <label>2</label>
    </ligand>
</feature>
<dbReference type="InterPro" id="IPR004464">
    <property type="entry name" value="FBPase_class-2/SBPase"/>
</dbReference>
<dbReference type="GO" id="GO:0006094">
    <property type="term" value="P:gluconeogenesis"/>
    <property type="evidence" value="ECO:0007669"/>
    <property type="project" value="InterPro"/>
</dbReference>
<gene>
    <name evidence="9" type="ORF">CLV74_104146</name>
</gene>
<evidence type="ECO:0000256" key="5">
    <source>
        <dbReference type="ARBA" id="ARBA00023211"/>
    </source>
</evidence>
<dbReference type="GO" id="GO:0030388">
    <property type="term" value="P:fructose 1,6-bisphosphate metabolic process"/>
    <property type="evidence" value="ECO:0007669"/>
    <property type="project" value="TreeGrafter"/>
</dbReference>
<dbReference type="OrthoDB" id="9779353at2"/>
<reference evidence="9 10" key="1">
    <citation type="submission" date="2018-03" db="EMBL/GenBank/DDBJ databases">
        <title>Genomic Encyclopedia of Archaeal and Bacterial Type Strains, Phase II (KMG-II): from individual species to whole genera.</title>
        <authorList>
            <person name="Goeker M."/>
        </authorList>
    </citation>
    <scope>NUCLEOTIDE SEQUENCE [LARGE SCALE GENOMIC DNA]</scope>
    <source>
        <strain evidence="9 10">DSM 100212</strain>
    </source>
</reference>
<dbReference type="RefSeq" id="WP_106263658.1">
    <property type="nucleotide sequence ID" value="NZ_PVTQ01000004.1"/>
</dbReference>
<evidence type="ECO:0000256" key="8">
    <source>
        <dbReference type="PIRSR" id="PIRSR004532-1"/>
    </source>
</evidence>
<keyword evidence="3 8" id="KW-0479">Metal-binding</keyword>
<dbReference type="GO" id="GO:0006071">
    <property type="term" value="P:glycerol metabolic process"/>
    <property type="evidence" value="ECO:0007669"/>
    <property type="project" value="InterPro"/>
</dbReference>
<dbReference type="SUPFAM" id="SSF56655">
    <property type="entry name" value="Carbohydrate phosphatase"/>
    <property type="match status" value="1"/>
</dbReference>
<name>A0A2T0WWQ6_9RHOB</name>
<organism evidence="9 10">
    <name type="scientific">Donghicola tyrosinivorans</name>
    <dbReference type="NCBI Taxonomy" id="1652492"/>
    <lineage>
        <taxon>Bacteria</taxon>
        <taxon>Pseudomonadati</taxon>
        <taxon>Pseudomonadota</taxon>
        <taxon>Alphaproteobacteria</taxon>
        <taxon>Rhodobacterales</taxon>
        <taxon>Roseobacteraceae</taxon>
        <taxon>Donghicola</taxon>
    </lineage>
</organism>
<feature type="binding site" evidence="8">
    <location>
        <position position="222"/>
    </location>
    <ligand>
        <name>Mn(2+)</name>
        <dbReference type="ChEBI" id="CHEBI:29035"/>
        <label>2</label>
    </ligand>
</feature>
<feature type="binding site" evidence="8">
    <location>
        <position position="64"/>
    </location>
    <ligand>
        <name>Mn(2+)</name>
        <dbReference type="ChEBI" id="CHEBI:29035"/>
        <label>1</label>
    </ligand>
</feature>
<dbReference type="Proteomes" id="UP000238392">
    <property type="component" value="Unassembled WGS sequence"/>
</dbReference>
<keyword evidence="5 8" id="KW-0464">Manganese</keyword>
<keyword evidence="4" id="KW-0378">Hydrolase</keyword>
<evidence type="ECO:0000256" key="7">
    <source>
        <dbReference type="PIRNR" id="PIRNR004532"/>
    </source>
</evidence>
<keyword evidence="10" id="KW-1185">Reference proteome</keyword>
<evidence type="ECO:0000313" key="9">
    <source>
        <dbReference type="EMBL" id="PRY91130.1"/>
    </source>
</evidence>
<dbReference type="PIRSF" id="PIRSF004532">
    <property type="entry name" value="GlpX"/>
    <property type="match status" value="1"/>
</dbReference>
<dbReference type="NCBIfam" id="TIGR00330">
    <property type="entry name" value="glpX"/>
    <property type="match status" value="1"/>
</dbReference>
<evidence type="ECO:0000313" key="10">
    <source>
        <dbReference type="Proteomes" id="UP000238392"/>
    </source>
</evidence>
<comment type="caution">
    <text evidence="9">The sequence shown here is derived from an EMBL/GenBank/DDBJ whole genome shotgun (WGS) entry which is preliminary data.</text>
</comment>
<accession>A0A2T0WWQ6</accession>
<proteinExistence type="inferred from homology"/>
<evidence type="ECO:0000256" key="1">
    <source>
        <dbReference type="ARBA" id="ARBA00001273"/>
    </source>
</evidence>
<dbReference type="PANTHER" id="PTHR30447:SF0">
    <property type="entry name" value="FRUCTOSE-1,6-BISPHOSPHATASE 1 CLASS 2-RELATED"/>
    <property type="match status" value="1"/>
</dbReference>
<evidence type="ECO:0000256" key="3">
    <source>
        <dbReference type="ARBA" id="ARBA00022723"/>
    </source>
</evidence>
<dbReference type="GO" id="GO:0005829">
    <property type="term" value="C:cytosol"/>
    <property type="evidence" value="ECO:0007669"/>
    <property type="project" value="TreeGrafter"/>
</dbReference>
<dbReference type="Gene3D" id="3.40.190.90">
    <property type="match status" value="1"/>
</dbReference>
<feature type="binding site" evidence="8">
    <location>
        <position position="40"/>
    </location>
    <ligand>
        <name>Mn(2+)</name>
        <dbReference type="ChEBI" id="CHEBI:29035"/>
        <label>1</label>
    </ligand>
</feature>
<comment type="catalytic activity">
    <reaction evidence="1">
        <text>beta-D-fructose 1,6-bisphosphate + H2O = beta-D-fructose 6-phosphate + phosphate</text>
        <dbReference type="Rhea" id="RHEA:11064"/>
        <dbReference type="ChEBI" id="CHEBI:15377"/>
        <dbReference type="ChEBI" id="CHEBI:32966"/>
        <dbReference type="ChEBI" id="CHEBI:43474"/>
        <dbReference type="ChEBI" id="CHEBI:57634"/>
        <dbReference type="EC" id="3.1.3.11"/>
    </reaction>
</comment>
<keyword evidence="6 7" id="KW-0119">Carbohydrate metabolism</keyword>
<dbReference type="AlphaFoldDB" id="A0A2T0WWQ6"/>
<comment type="similarity">
    <text evidence="2 7">Belongs to the FBPase class 2 family.</text>
</comment>
<dbReference type="Gene3D" id="3.30.540.10">
    <property type="entry name" value="Fructose-1,6-Bisphosphatase, subunit A, domain 1"/>
    <property type="match status" value="1"/>
</dbReference>
<dbReference type="PANTHER" id="PTHR30447">
    <property type="entry name" value="FRUCTOSE-1,6-BISPHOSPHATASE CLASS 2"/>
    <property type="match status" value="1"/>
</dbReference>
<evidence type="ECO:0000256" key="2">
    <source>
        <dbReference type="ARBA" id="ARBA00008989"/>
    </source>
</evidence>
<protein>
    <recommendedName>
        <fullName evidence="7">Fructose-1,6-bisphosphatase</fullName>
    </recommendedName>
</protein>
<feature type="binding site" evidence="8">
    <location>
        <position position="95"/>
    </location>
    <ligand>
        <name>Mn(2+)</name>
        <dbReference type="ChEBI" id="CHEBI:29035"/>
        <label>2</label>
    </ligand>
</feature>
<dbReference type="GO" id="GO:0042132">
    <property type="term" value="F:fructose 1,6-bisphosphate 1-phosphatase activity"/>
    <property type="evidence" value="ECO:0007669"/>
    <property type="project" value="UniProtKB-EC"/>
</dbReference>